<name>A0AAW3ZMJ8_9GAMM</name>
<accession>A0AAW3ZMJ8</accession>
<keyword evidence="1" id="KW-0808">Transferase</keyword>
<feature type="domain" description="N-acetyltransferase" evidence="3">
    <location>
        <begin position="4"/>
        <end position="157"/>
    </location>
</feature>
<keyword evidence="2" id="KW-0012">Acyltransferase</keyword>
<evidence type="ECO:0000313" key="5">
    <source>
        <dbReference type="Proteomes" id="UP000613768"/>
    </source>
</evidence>
<gene>
    <name evidence="4" type="ORF">IFO71_07240</name>
</gene>
<dbReference type="EMBL" id="JACYTR010000010">
    <property type="protein sequence ID" value="MBD8525531.1"/>
    <property type="molecule type" value="Genomic_DNA"/>
</dbReference>
<reference evidence="4 5" key="1">
    <citation type="submission" date="2020-09" db="EMBL/GenBank/DDBJ databases">
        <title>Pseudoxanthomonas sp. CAU 1598 isolated from sand of Yaerae Beach.</title>
        <authorList>
            <person name="Kim W."/>
        </authorList>
    </citation>
    <scope>NUCLEOTIDE SEQUENCE [LARGE SCALE GENOMIC DNA]</scope>
    <source>
        <strain evidence="4 5">CAU 1598</strain>
    </source>
</reference>
<dbReference type="CDD" id="cd04301">
    <property type="entry name" value="NAT_SF"/>
    <property type="match status" value="1"/>
</dbReference>
<dbReference type="Pfam" id="PF00583">
    <property type="entry name" value="Acetyltransf_1"/>
    <property type="match status" value="1"/>
</dbReference>
<dbReference type="Proteomes" id="UP000613768">
    <property type="component" value="Unassembled WGS sequence"/>
</dbReference>
<dbReference type="PANTHER" id="PTHR43877:SF2">
    <property type="entry name" value="AMINOALKYLPHOSPHONATE N-ACETYLTRANSFERASE-RELATED"/>
    <property type="match status" value="1"/>
</dbReference>
<evidence type="ECO:0000259" key="3">
    <source>
        <dbReference type="PROSITE" id="PS51186"/>
    </source>
</evidence>
<keyword evidence="5" id="KW-1185">Reference proteome</keyword>
<dbReference type="InterPro" id="IPR050832">
    <property type="entry name" value="Bact_Acetyltransf"/>
</dbReference>
<organism evidence="4 5">
    <name type="scientific">Pseudomarimonas arenosa</name>
    <dbReference type="NCBI Taxonomy" id="2774145"/>
    <lineage>
        <taxon>Bacteria</taxon>
        <taxon>Pseudomonadati</taxon>
        <taxon>Pseudomonadota</taxon>
        <taxon>Gammaproteobacteria</taxon>
        <taxon>Lysobacterales</taxon>
        <taxon>Lysobacteraceae</taxon>
        <taxon>Pseudomarimonas</taxon>
    </lineage>
</organism>
<protein>
    <submittedName>
        <fullName evidence="4">GNAT family N-acetyltransferase</fullName>
    </submittedName>
</protein>
<evidence type="ECO:0000313" key="4">
    <source>
        <dbReference type="EMBL" id="MBD8525531.1"/>
    </source>
</evidence>
<dbReference type="InterPro" id="IPR016181">
    <property type="entry name" value="Acyl_CoA_acyltransferase"/>
</dbReference>
<sequence>MTEFRVRKATLDDLSVLVQLFDAYRVFYEQASDPARAKEFLQQRLHGQDSVILLAEDASGQAAGFVQMFPSFSSVSAARIWILNDLFVSPTHRKRGVGRALLGAAEQFGLDDGAHCLKLETHRTNTVAQALYVEQGWEEDREFCTYYFPLHPSEAQP</sequence>
<dbReference type="Gene3D" id="3.40.630.30">
    <property type="match status" value="1"/>
</dbReference>
<dbReference type="AlphaFoldDB" id="A0AAW3ZMJ8"/>
<proteinExistence type="predicted"/>
<evidence type="ECO:0000256" key="1">
    <source>
        <dbReference type="ARBA" id="ARBA00022679"/>
    </source>
</evidence>
<evidence type="ECO:0000256" key="2">
    <source>
        <dbReference type="ARBA" id="ARBA00023315"/>
    </source>
</evidence>
<dbReference type="GO" id="GO:0016747">
    <property type="term" value="F:acyltransferase activity, transferring groups other than amino-acyl groups"/>
    <property type="evidence" value="ECO:0007669"/>
    <property type="project" value="InterPro"/>
</dbReference>
<dbReference type="PROSITE" id="PS51186">
    <property type="entry name" value="GNAT"/>
    <property type="match status" value="1"/>
</dbReference>
<dbReference type="SUPFAM" id="SSF55729">
    <property type="entry name" value="Acyl-CoA N-acyltransferases (Nat)"/>
    <property type="match status" value="1"/>
</dbReference>
<dbReference type="InterPro" id="IPR000182">
    <property type="entry name" value="GNAT_dom"/>
</dbReference>
<dbReference type="PANTHER" id="PTHR43877">
    <property type="entry name" value="AMINOALKYLPHOSPHONATE N-ACETYLTRANSFERASE-RELATED-RELATED"/>
    <property type="match status" value="1"/>
</dbReference>
<comment type="caution">
    <text evidence="4">The sequence shown here is derived from an EMBL/GenBank/DDBJ whole genome shotgun (WGS) entry which is preliminary data.</text>
</comment>